<feature type="transmembrane region" description="Helical" evidence="5">
    <location>
        <begin position="20"/>
        <end position="41"/>
    </location>
</feature>
<comment type="subcellular location">
    <subcellularLocation>
        <location evidence="1">Membrane</location>
        <topology evidence="1">Multi-pass membrane protein</topology>
    </subcellularLocation>
</comment>
<protein>
    <submittedName>
        <fullName evidence="6">Uncharacterized protein</fullName>
    </submittedName>
</protein>
<dbReference type="EMBL" id="CAUOFW020002125">
    <property type="protein sequence ID" value="CAK9151377.1"/>
    <property type="molecule type" value="Genomic_DNA"/>
</dbReference>
<reference evidence="6 7" key="1">
    <citation type="submission" date="2024-02" db="EMBL/GenBank/DDBJ databases">
        <authorList>
            <person name="Vignale AGUSTIN F."/>
            <person name="Sosa J E."/>
            <person name="Modenutti C."/>
        </authorList>
    </citation>
    <scope>NUCLEOTIDE SEQUENCE [LARGE SCALE GENOMIC DNA]</scope>
</reference>
<sequence length="189" mass="21712">MQSIIDYFSSVLLEYSPPTWATLTAGFFALLTVTLFLYLLFDHLSAYKNPEEQKFLIGVILMVPCYAVESFLSLMNPSISVDIAILRDGYESFAMYCFGRYLVACLGGEERTIEFMEREGRMGSKTPLLEHGSEKGIIKHHFPMNYFLKPWKLGKWVYQMIIKAFTGILAVILEAFDLYCEGDFRWNCG</sequence>
<evidence type="ECO:0000256" key="4">
    <source>
        <dbReference type="ARBA" id="ARBA00023136"/>
    </source>
</evidence>
<name>A0ABC8SAA0_9AQUA</name>
<keyword evidence="4 5" id="KW-0472">Membrane</keyword>
<accession>A0ABC8SAA0</accession>
<keyword evidence="3 5" id="KW-1133">Transmembrane helix</keyword>
<evidence type="ECO:0000256" key="3">
    <source>
        <dbReference type="ARBA" id="ARBA00022989"/>
    </source>
</evidence>
<evidence type="ECO:0000256" key="5">
    <source>
        <dbReference type="SAM" id="Phobius"/>
    </source>
</evidence>
<feature type="transmembrane region" description="Helical" evidence="5">
    <location>
        <begin position="156"/>
        <end position="176"/>
    </location>
</feature>
<organism evidence="6 7">
    <name type="scientific">Ilex paraguariensis</name>
    <name type="common">yerba mate</name>
    <dbReference type="NCBI Taxonomy" id="185542"/>
    <lineage>
        <taxon>Eukaryota</taxon>
        <taxon>Viridiplantae</taxon>
        <taxon>Streptophyta</taxon>
        <taxon>Embryophyta</taxon>
        <taxon>Tracheophyta</taxon>
        <taxon>Spermatophyta</taxon>
        <taxon>Magnoliopsida</taxon>
        <taxon>eudicotyledons</taxon>
        <taxon>Gunneridae</taxon>
        <taxon>Pentapetalae</taxon>
        <taxon>asterids</taxon>
        <taxon>campanulids</taxon>
        <taxon>Aquifoliales</taxon>
        <taxon>Aquifoliaceae</taxon>
        <taxon>Ilex</taxon>
    </lineage>
</organism>
<evidence type="ECO:0000256" key="2">
    <source>
        <dbReference type="ARBA" id="ARBA00022692"/>
    </source>
</evidence>
<dbReference type="AlphaFoldDB" id="A0ABC8SAA0"/>
<feature type="transmembrane region" description="Helical" evidence="5">
    <location>
        <begin position="53"/>
        <end position="72"/>
    </location>
</feature>
<dbReference type="InterPro" id="IPR005178">
    <property type="entry name" value="Ostalpha/TMEM184C"/>
</dbReference>
<proteinExistence type="predicted"/>
<dbReference type="Proteomes" id="UP001642360">
    <property type="component" value="Unassembled WGS sequence"/>
</dbReference>
<evidence type="ECO:0000256" key="1">
    <source>
        <dbReference type="ARBA" id="ARBA00004141"/>
    </source>
</evidence>
<evidence type="ECO:0000313" key="7">
    <source>
        <dbReference type="Proteomes" id="UP001642360"/>
    </source>
</evidence>
<dbReference type="Pfam" id="PF03619">
    <property type="entry name" value="Solute_trans_a"/>
    <property type="match status" value="1"/>
</dbReference>
<keyword evidence="7" id="KW-1185">Reference proteome</keyword>
<gene>
    <name evidence="6" type="ORF">ILEXP_LOCUS19536</name>
</gene>
<comment type="caution">
    <text evidence="6">The sequence shown here is derived from an EMBL/GenBank/DDBJ whole genome shotgun (WGS) entry which is preliminary data.</text>
</comment>
<evidence type="ECO:0000313" key="6">
    <source>
        <dbReference type="EMBL" id="CAK9151377.1"/>
    </source>
</evidence>
<keyword evidence="2 5" id="KW-0812">Transmembrane</keyword>
<dbReference type="SMART" id="SM01417">
    <property type="entry name" value="Solute_trans_a"/>
    <property type="match status" value="1"/>
</dbReference>
<dbReference type="GO" id="GO:0016020">
    <property type="term" value="C:membrane"/>
    <property type="evidence" value="ECO:0007669"/>
    <property type="project" value="UniProtKB-SubCell"/>
</dbReference>
<dbReference type="PANTHER" id="PTHR23423">
    <property type="entry name" value="ORGANIC SOLUTE TRANSPORTER-RELATED"/>
    <property type="match status" value="1"/>
</dbReference>